<reference evidence="2 3" key="1">
    <citation type="submission" date="2020-08" db="EMBL/GenBank/DDBJ databases">
        <title>Sequencing the genomes of 1000 actinobacteria strains.</title>
        <authorList>
            <person name="Klenk H.-P."/>
        </authorList>
    </citation>
    <scope>NUCLEOTIDE SEQUENCE [LARGE SCALE GENOMIC DNA]</scope>
    <source>
        <strain evidence="2 3">DSM 45486</strain>
    </source>
</reference>
<evidence type="ECO:0000313" key="3">
    <source>
        <dbReference type="Proteomes" id="UP000552097"/>
    </source>
</evidence>
<dbReference type="AlphaFoldDB" id="A0A7W9HE26"/>
<accession>A0A7W9HE26</accession>
<proteinExistence type="predicted"/>
<dbReference type="EMBL" id="JACHMO010000001">
    <property type="protein sequence ID" value="MBB5800557.1"/>
    <property type="molecule type" value="Genomic_DNA"/>
</dbReference>
<feature type="compositionally biased region" description="Low complexity" evidence="1">
    <location>
        <begin position="13"/>
        <end position="27"/>
    </location>
</feature>
<feature type="region of interest" description="Disordered" evidence="1">
    <location>
        <begin position="13"/>
        <end position="48"/>
    </location>
</feature>
<keyword evidence="3" id="KW-1185">Reference proteome</keyword>
<dbReference type="RefSeq" id="WP_221483297.1">
    <property type="nucleotide sequence ID" value="NZ_JACHMO010000001.1"/>
</dbReference>
<organism evidence="2 3">
    <name type="scientific">Saccharothrix ecbatanensis</name>
    <dbReference type="NCBI Taxonomy" id="1105145"/>
    <lineage>
        <taxon>Bacteria</taxon>
        <taxon>Bacillati</taxon>
        <taxon>Actinomycetota</taxon>
        <taxon>Actinomycetes</taxon>
        <taxon>Pseudonocardiales</taxon>
        <taxon>Pseudonocardiaceae</taxon>
        <taxon>Saccharothrix</taxon>
    </lineage>
</organism>
<feature type="compositionally biased region" description="Polar residues" evidence="1">
    <location>
        <begin position="36"/>
        <end position="47"/>
    </location>
</feature>
<comment type="caution">
    <text evidence="2">The sequence shown here is derived from an EMBL/GenBank/DDBJ whole genome shotgun (WGS) entry which is preliminary data.</text>
</comment>
<evidence type="ECO:0000313" key="2">
    <source>
        <dbReference type="EMBL" id="MBB5800557.1"/>
    </source>
</evidence>
<dbReference type="Proteomes" id="UP000552097">
    <property type="component" value="Unassembled WGS sequence"/>
</dbReference>
<evidence type="ECO:0000256" key="1">
    <source>
        <dbReference type="SAM" id="MobiDB-lite"/>
    </source>
</evidence>
<protein>
    <submittedName>
        <fullName evidence="2">Uncharacterized protein</fullName>
    </submittedName>
</protein>
<gene>
    <name evidence="2" type="ORF">F4560_000325</name>
</gene>
<name>A0A7W9HE26_9PSEU</name>
<sequence length="73" mass="7875">MQLHTVSLWKSISWSSTSPSTTRPGVSACSARSHATRSATGTDSTPDASTVTVVRRLRAAAVRMRWWWPACGG</sequence>